<reference evidence="1 2" key="1">
    <citation type="submission" date="2021-06" db="EMBL/GenBank/DDBJ databases">
        <title>Caerostris darwini draft genome.</title>
        <authorList>
            <person name="Kono N."/>
            <person name="Arakawa K."/>
        </authorList>
    </citation>
    <scope>NUCLEOTIDE SEQUENCE [LARGE SCALE GENOMIC DNA]</scope>
</reference>
<accession>A0AAV4VIL8</accession>
<dbReference type="AlphaFoldDB" id="A0AAV4VIL8"/>
<organism evidence="1 2">
    <name type="scientific">Caerostris darwini</name>
    <dbReference type="NCBI Taxonomy" id="1538125"/>
    <lineage>
        <taxon>Eukaryota</taxon>
        <taxon>Metazoa</taxon>
        <taxon>Ecdysozoa</taxon>
        <taxon>Arthropoda</taxon>
        <taxon>Chelicerata</taxon>
        <taxon>Arachnida</taxon>
        <taxon>Araneae</taxon>
        <taxon>Araneomorphae</taxon>
        <taxon>Entelegynae</taxon>
        <taxon>Araneoidea</taxon>
        <taxon>Araneidae</taxon>
        <taxon>Caerostris</taxon>
    </lineage>
</organism>
<evidence type="ECO:0000313" key="2">
    <source>
        <dbReference type="Proteomes" id="UP001054837"/>
    </source>
</evidence>
<name>A0AAV4VIL8_9ARAC</name>
<protein>
    <submittedName>
        <fullName evidence="1">Uncharacterized protein</fullName>
    </submittedName>
</protein>
<dbReference type="EMBL" id="BPLQ01013136">
    <property type="protein sequence ID" value="GIY70157.1"/>
    <property type="molecule type" value="Genomic_DNA"/>
</dbReference>
<keyword evidence="2" id="KW-1185">Reference proteome</keyword>
<proteinExistence type="predicted"/>
<sequence>MKLMTIGQLGGYLRNEEVLNTDFHYTQNPEKLNQLSYLMKEKLYWKSIEMLLPQAIMAIIKLSKCCFLTVRRRNKSTYDATNDHRSIIDNDNIF</sequence>
<gene>
    <name evidence="1" type="ORF">CDAR_176561</name>
</gene>
<dbReference type="Proteomes" id="UP001054837">
    <property type="component" value="Unassembled WGS sequence"/>
</dbReference>
<comment type="caution">
    <text evidence="1">The sequence shown here is derived from an EMBL/GenBank/DDBJ whole genome shotgun (WGS) entry which is preliminary data.</text>
</comment>
<evidence type="ECO:0000313" key="1">
    <source>
        <dbReference type="EMBL" id="GIY70157.1"/>
    </source>
</evidence>